<keyword evidence="3" id="KW-1185">Reference proteome</keyword>
<keyword evidence="1" id="KW-1133">Transmembrane helix</keyword>
<keyword evidence="1" id="KW-0812">Transmembrane</keyword>
<evidence type="ECO:0000256" key="1">
    <source>
        <dbReference type="SAM" id="Phobius"/>
    </source>
</evidence>
<reference evidence="3" key="1">
    <citation type="submission" date="2016-10" db="EMBL/GenBank/DDBJ databases">
        <authorList>
            <person name="Varghese N."/>
            <person name="Submissions S."/>
        </authorList>
    </citation>
    <scope>NUCLEOTIDE SEQUENCE [LARGE SCALE GENOMIC DNA]</scope>
    <source>
        <strain evidence="3">DSM 22361</strain>
    </source>
</reference>
<feature type="transmembrane region" description="Helical" evidence="1">
    <location>
        <begin position="163"/>
        <end position="179"/>
    </location>
</feature>
<evidence type="ECO:0000313" key="2">
    <source>
        <dbReference type="EMBL" id="SEG02425.1"/>
    </source>
</evidence>
<keyword evidence="1" id="KW-0472">Membrane</keyword>
<gene>
    <name evidence="2" type="ORF">SAMN05421877_104152</name>
</gene>
<dbReference type="AlphaFoldDB" id="A0A1H5WT00"/>
<protein>
    <submittedName>
        <fullName evidence="2">Uncharacterized protein</fullName>
    </submittedName>
</protein>
<accession>A0A1H5WT00</accession>
<proteinExistence type="predicted"/>
<feature type="transmembrane region" description="Helical" evidence="1">
    <location>
        <begin position="139"/>
        <end position="158"/>
    </location>
</feature>
<name>A0A1H5WT00_9SPHI</name>
<evidence type="ECO:0000313" key="3">
    <source>
        <dbReference type="Proteomes" id="UP000236731"/>
    </source>
</evidence>
<organism evidence="2 3">
    <name type="scientific">Sphingobacterium lactis</name>
    <dbReference type="NCBI Taxonomy" id="797291"/>
    <lineage>
        <taxon>Bacteria</taxon>
        <taxon>Pseudomonadati</taxon>
        <taxon>Bacteroidota</taxon>
        <taxon>Sphingobacteriia</taxon>
        <taxon>Sphingobacteriales</taxon>
        <taxon>Sphingobacteriaceae</taxon>
        <taxon>Sphingobacterium</taxon>
    </lineage>
</organism>
<dbReference type="Proteomes" id="UP000236731">
    <property type="component" value="Unassembled WGS sequence"/>
</dbReference>
<sequence>MNFNLRSVIFRMEAILYHCIMKNRWILYLCLSILYFLPHVGTAQQTGIKDFTVKENLSQNGKLAIIAVDSIEKTDNMVNGDYNFTINGFQQTLKFTDGVAVTSNPIESSTFVYFKHKRADKDLGKVYFLRVTEKGINPYKISGMLLIAIPLLILLIAYMFKRFLVTFLVLAVVYLYLSYSKGLDVKELLESVFLGIKDLI</sequence>
<dbReference type="EMBL" id="FNUT01000004">
    <property type="protein sequence ID" value="SEG02425.1"/>
    <property type="molecule type" value="Genomic_DNA"/>
</dbReference>